<proteinExistence type="predicted"/>
<accession>A0A9N6WWK2</accession>
<sequence>MTDFLHRLFQRKIWYLTVTTVSSSGSLSQIHYGPDKEWKIVELKNSFHSLAKTQGSGYNVSTIIHTVPRQ</sequence>
<reference evidence="1" key="1">
    <citation type="submission" date="2022-10" db="EMBL/GenBank/DDBJ databases">
        <authorList>
            <person name="Meaden S."/>
        </authorList>
    </citation>
    <scope>NUCLEOTIDE SEQUENCE</scope>
</reference>
<organism evidence="1">
    <name type="scientific">Ochrobactrum phage ORM_20</name>
    <dbReference type="NCBI Taxonomy" id="2985243"/>
    <lineage>
        <taxon>Viruses</taxon>
    </lineage>
</organism>
<name>A0A9N6WWK2_9VIRU</name>
<evidence type="ECO:0000313" key="1">
    <source>
        <dbReference type="EMBL" id="CAI3971088.1"/>
    </source>
</evidence>
<dbReference type="EMBL" id="OX359470">
    <property type="protein sequence ID" value="CAI3971088.1"/>
    <property type="molecule type" value="Genomic_DNA"/>
</dbReference>
<gene>
    <name evidence="1" type="ORF">ORM20_00034</name>
</gene>
<protein>
    <submittedName>
        <fullName evidence="1">Uncharacterized protein</fullName>
    </submittedName>
</protein>